<accession>A0ABY4HEW7</accession>
<evidence type="ECO:0000313" key="2">
    <source>
        <dbReference type="EMBL" id="UOR13450.1"/>
    </source>
</evidence>
<name>A0ABY4HEW7_9BACI</name>
<reference evidence="2" key="1">
    <citation type="submission" date="2022-04" db="EMBL/GenBank/DDBJ databases">
        <title>Halobacillus sp. isolated from saltern.</title>
        <authorList>
            <person name="Won M."/>
            <person name="Lee C.-M."/>
            <person name="Woen H.-Y."/>
            <person name="Kwon S.-W."/>
        </authorList>
    </citation>
    <scope>NUCLEOTIDE SEQUENCE</scope>
    <source>
        <strain evidence="2">SSHM10-5</strain>
    </source>
</reference>
<sequence length="338" mass="37973">MDQKNNGRLSSSELASLWTQFMSDSMSICFVNHSLEYVKDKDVRNILEFALGLSQSHIDKITAFLKEDGYPVPKGFTKEDVNVNAPPLFSDSLLLVYMYVMTLHGLTGYAGSLGNSVRADQRSYFTQCNSETMELYDRILSVMLDKGIFSKPPNIPAPDGIDFVKSQSYLTGWFGKRRPLNATEITGLYFNNQKTIVKVVLEIAFSQVAQSKELRKYFQRGATLCKKQVKILNNILSEENLPVPKRWESEVSNSIVPPFSDKLMLYHVVILVSAAMGFYGAGLSVVQRRDLALQYGRLITDIGKYAEDGANLLIKHGWMEQPPMAPDRSALAKKNVND</sequence>
<gene>
    <name evidence="2" type="ORF">MUO15_08350</name>
</gene>
<dbReference type="InterPro" id="IPR021617">
    <property type="entry name" value="DUF3231"/>
</dbReference>
<dbReference type="Gene3D" id="1.20.1260.10">
    <property type="match status" value="2"/>
</dbReference>
<proteinExistence type="predicted"/>
<evidence type="ECO:0000256" key="1">
    <source>
        <dbReference type="SAM" id="Phobius"/>
    </source>
</evidence>
<keyword evidence="1" id="KW-1133">Transmembrane helix</keyword>
<organism evidence="2 3">
    <name type="scientific">Halobacillus amylolyticus</name>
    <dbReference type="NCBI Taxonomy" id="2932259"/>
    <lineage>
        <taxon>Bacteria</taxon>
        <taxon>Bacillati</taxon>
        <taxon>Bacillota</taxon>
        <taxon>Bacilli</taxon>
        <taxon>Bacillales</taxon>
        <taxon>Bacillaceae</taxon>
        <taxon>Halobacillus</taxon>
    </lineage>
</organism>
<dbReference type="RefSeq" id="WP_245035097.1">
    <property type="nucleotide sequence ID" value="NZ_CP095075.1"/>
</dbReference>
<dbReference type="Pfam" id="PF11553">
    <property type="entry name" value="DUF3231"/>
    <property type="match status" value="2"/>
</dbReference>
<dbReference type="EMBL" id="CP095075">
    <property type="protein sequence ID" value="UOR13450.1"/>
    <property type="molecule type" value="Genomic_DNA"/>
</dbReference>
<keyword evidence="1" id="KW-0472">Membrane</keyword>
<dbReference type="Proteomes" id="UP000830326">
    <property type="component" value="Chromosome"/>
</dbReference>
<keyword evidence="3" id="KW-1185">Reference proteome</keyword>
<evidence type="ECO:0000313" key="3">
    <source>
        <dbReference type="Proteomes" id="UP000830326"/>
    </source>
</evidence>
<dbReference type="InterPro" id="IPR012347">
    <property type="entry name" value="Ferritin-like"/>
</dbReference>
<keyword evidence="1" id="KW-0812">Transmembrane</keyword>
<protein>
    <submittedName>
        <fullName evidence="2">DUF3231 family protein</fullName>
    </submittedName>
</protein>
<feature type="transmembrane region" description="Helical" evidence="1">
    <location>
        <begin position="264"/>
        <end position="286"/>
    </location>
</feature>